<feature type="compositionally biased region" description="Basic and acidic residues" evidence="1">
    <location>
        <begin position="207"/>
        <end position="217"/>
    </location>
</feature>
<protein>
    <submittedName>
        <fullName evidence="2">Uncharacterized protein</fullName>
    </submittedName>
</protein>
<feature type="compositionally biased region" description="Basic residues" evidence="1">
    <location>
        <begin position="269"/>
        <end position="278"/>
    </location>
</feature>
<feature type="compositionally biased region" description="Basic residues" evidence="1">
    <location>
        <begin position="298"/>
        <end position="313"/>
    </location>
</feature>
<organism evidence="2 3">
    <name type="scientific">Trichogramma brassicae</name>
    <dbReference type="NCBI Taxonomy" id="86971"/>
    <lineage>
        <taxon>Eukaryota</taxon>
        <taxon>Metazoa</taxon>
        <taxon>Ecdysozoa</taxon>
        <taxon>Arthropoda</taxon>
        <taxon>Hexapoda</taxon>
        <taxon>Insecta</taxon>
        <taxon>Pterygota</taxon>
        <taxon>Neoptera</taxon>
        <taxon>Endopterygota</taxon>
        <taxon>Hymenoptera</taxon>
        <taxon>Apocrita</taxon>
        <taxon>Proctotrupomorpha</taxon>
        <taxon>Chalcidoidea</taxon>
        <taxon>Trichogrammatidae</taxon>
        <taxon>Trichogramma</taxon>
    </lineage>
</organism>
<name>A0A6H5IWT6_9HYME</name>
<feature type="compositionally biased region" description="Basic and acidic residues" evidence="1">
    <location>
        <begin position="155"/>
        <end position="166"/>
    </location>
</feature>
<feature type="compositionally biased region" description="Basic and acidic residues" evidence="1">
    <location>
        <begin position="338"/>
        <end position="362"/>
    </location>
</feature>
<reference evidence="2 3" key="1">
    <citation type="submission" date="2020-02" db="EMBL/GenBank/DDBJ databases">
        <authorList>
            <person name="Ferguson B K."/>
        </authorList>
    </citation>
    <scope>NUCLEOTIDE SEQUENCE [LARGE SCALE GENOMIC DNA]</scope>
</reference>
<keyword evidence="3" id="KW-1185">Reference proteome</keyword>
<dbReference type="Proteomes" id="UP000479190">
    <property type="component" value="Unassembled WGS sequence"/>
</dbReference>
<evidence type="ECO:0000313" key="2">
    <source>
        <dbReference type="EMBL" id="CAB0041811.1"/>
    </source>
</evidence>
<sequence>MSAIKEAQRQAIAAAATSSPRNVKQRTKHFDSTGLFKTKFWARSRDGFRYNSLQCLVRAQRMTNTDRLVVLDEIVGREKVERGWVRRSNEAQTAKKCPTSRIIRARCKAVAQMIGTRTLRTERERERERERDAAQDVKIQDLFPLGSVGRSARPAAREHHTTEAQHRLGQPGIALRLSPSTRPDHEILADNRSTESPADLPAGQDRSSAHRLSELQLRRAHTPGHGGLHRLRVKGRLQGQARARRRGPAPGTDSYYGRARGRAPPALQARRRTPHHLRQLPGQLRRRADGLHALPLGVRHRVRQRHRAIHSTRRGFERGVALDGQDRPASGAGGTSRHRLELAARGRGQSADREQRGPDGAADHRVAQLRQGPTPGHVRQSAARILSALGTGLLRRADAEPADECCLRERPVQHVPEGPVEHLLGGHAGPARSSTRCCSSSGCHCRWRSGAGITF</sequence>
<proteinExistence type="predicted"/>
<feature type="region of interest" description="Disordered" evidence="1">
    <location>
        <begin position="146"/>
        <end position="362"/>
    </location>
</feature>
<evidence type="ECO:0000256" key="1">
    <source>
        <dbReference type="SAM" id="MobiDB-lite"/>
    </source>
</evidence>
<evidence type="ECO:0000313" key="3">
    <source>
        <dbReference type="Proteomes" id="UP000479190"/>
    </source>
</evidence>
<gene>
    <name evidence="2" type="ORF">TBRA_LOCUS13463</name>
</gene>
<feature type="compositionally biased region" description="Basic residues" evidence="1">
    <location>
        <begin position="218"/>
        <end position="235"/>
    </location>
</feature>
<dbReference type="AlphaFoldDB" id="A0A6H5IWT6"/>
<accession>A0A6H5IWT6</accession>
<dbReference type="EMBL" id="CADCXV010001130">
    <property type="protein sequence ID" value="CAB0041811.1"/>
    <property type="molecule type" value="Genomic_DNA"/>
</dbReference>
<feature type="compositionally biased region" description="Basic and acidic residues" evidence="1">
    <location>
        <begin position="182"/>
        <end position="193"/>
    </location>
</feature>